<dbReference type="InterPro" id="IPR011048">
    <property type="entry name" value="Haem_d1_sf"/>
</dbReference>
<dbReference type="SUPFAM" id="SSF51004">
    <property type="entry name" value="C-terminal (heme d1) domain of cytochrome cd1-nitrite reductase"/>
    <property type="match status" value="1"/>
</dbReference>
<comment type="similarity">
    <text evidence="1">Belongs to the cycloisomerase 2 family.</text>
</comment>
<sequence>MQETVLFGTYTKKSSKGIYRAILNTDQKTLSAPKVFVEIQNPTYLRYSADNVLYTISKKDQHGGVASYALSSSTPTFQNEVLAAGAPPCYIGIDEEKQLVFTANYHEGTITVLKTDKHGKLVKKDEVRHHGSGPRPEQEKSHVHYTDLTPDRRLAVCDLGADKLYTYDVSFDGKLNLVAEFSTAAGFAPRHLVFHPSGKYAFLAGELSSKLALLAYDQKTGRFTHIMTVSTIPATWNKHNGAAAIRISQDGKFVYVSNRGHNSLAVFAFDAAKKHLDLIEYAPTQGDFPRDFMLDATGKFIVVANQNTDNATLLSRDTTTGKLTCIQKDITIPEGVCVAFID</sequence>
<dbReference type="PANTHER" id="PTHR30344">
    <property type="entry name" value="6-PHOSPHOGLUCONOLACTONASE-RELATED"/>
    <property type="match status" value="1"/>
</dbReference>
<dbReference type="EMBL" id="AYZF01000013">
    <property type="protein sequence ID" value="KRN06020.1"/>
    <property type="molecule type" value="Genomic_DNA"/>
</dbReference>
<dbReference type="AlphaFoldDB" id="A0A0R2E0S8"/>
<dbReference type="GO" id="GO:0017057">
    <property type="term" value="F:6-phosphogluconolactonase activity"/>
    <property type="evidence" value="ECO:0007669"/>
    <property type="project" value="TreeGrafter"/>
</dbReference>
<keyword evidence="3" id="KW-1185">Reference proteome</keyword>
<gene>
    <name evidence="2" type="ORF">FD15_GL001206</name>
</gene>
<reference evidence="2 3" key="1">
    <citation type="journal article" date="2015" name="Genome Announc.">
        <title>Expanding the biotechnology potential of lactobacilli through comparative genomics of 213 strains and associated genera.</title>
        <authorList>
            <person name="Sun Z."/>
            <person name="Harris H.M."/>
            <person name="McCann A."/>
            <person name="Guo C."/>
            <person name="Argimon S."/>
            <person name="Zhang W."/>
            <person name="Yang X."/>
            <person name="Jeffery I.B."/>
            <person name="Cooney J.C."/>
            <person name="Kagawa T.F."/>
            <person name="Liu W."/>
            <person name="Song Y."/>
            <person name="Salvetti E."/>
            <person name="Wrobel A."/>
            <person name="Rasinkangas P."/>
            <person name="Parkhill J."/>
            <person name="Rea M.C."/>
            <person name="O'Sullivan O."/>
            <person name="Ritari J."/>
            <person name="Douillard F.P."/>
            <person name="Paul Ross R."/>
            <person name="Yang R."/>
            <person name="Briner A.E."/>
            <person name="Felis G.E."/>
            <person name="de Vos W.M."/>
            <person name="Barrangou R."/>
            <person name="Klaenhammer T.R."/>
            <person name="Caufield P.W."/>
            <person name="Cui Y."/>
            <person name="Zhang H."/>
            <person name="O'Toole P.W."/>
        </authorList>
    </citation>
    <scope>NUCLEOTIDE SEQUENCE [LARGE SCALE GENOMIC DNA]</scope>
    <source>
        <strain evidence="2 3">DSM 21376</strain>
    </source>
</reference>
<dbReference type="GO" id="GO:0005829">
    <property type="term" value="C:cytosol"/>
    <property type="evidence" value="ECO:0007669"/>
    <property type="project" value="TreeGrafter"/>
</dbReference>
<evidence type="ECO:0000256" key="1">
    <source>
        <dbReference type="ARBA" id="ARBA00005564"/>
    </source>
</evidence>
<protein>
    <submittedName>
        <fullName evidence="2">6-phosphogluconolactonase</fullName>
    </submittedName>
</protein>
<dbReference type="RefSeq" id="WP_056967349.1">
    <property type="nucleotide sequence ID" value="NZ_AYZF01000013.1"/>
</dbReference>
<dbReference type="PATRIC" id="fig|1423806.3.peg.1228"/>
<evidence type="ECO:0000313" key="3">
    <source>
        <dbReference type="Proteomes" id="UP000050961"/>
    </source>
</evidence>
<dbReference type="Gene3D" id="2.130.10.10">
    <property type="entry name" value="YVTN repeat-like/Quinoprotein amine dehydrogenase"/>
    <property type="match status" value="1"/>
</dbReference>
<name>A0A0R2E0S8_9LACO</name>
<evidence type="ECO:0000313" key="2">
    <source>
        <dbReference type="EMBL" id="KRN06020.1"/>
    </source>
</evidence>
<proteinExistence type="inferred from homology"/>
<dbReference type="STRING" id="1423806.FD15_GL001206"/>
<dbReference type="Pfam" id="PF10282">
    <property type="entry name" value="Lactonase"/>
    <property type="match status" value="1"/>
</dbReference>
<dbReference type="InterPro" id="IPR050282">
    <property type="entry name" value="Cycloisomerase_2"/>
</dbReference>
<accession>A0A0R2E0S8</accession>
<dbReference type="eggNOG" id="COG2706">
    <property type="taxonomic scope" value="Bacteria"/>
</dbReference>
<comment type="caution">
    <text evidence="2">The sequence shown here is derived from an EMBL/GenBank/DDBJ whole genome shotgun (WGS) entry which is preliminary data.</text>
</comment>
<dbReference type="PANTHER" id="PTHR30344:SF1">
    <property type="entry name" value="6-PHOSPHOGLUCONOLACTONASE"/>
    <property type="match status" value="1"/>
</dbReference>
<dbReference type="Proteomes" id="UP000050961">
    <property type="component" value="Unassembled WGS sequence"/>
</dbReference>
<organism evidence="2 3">
    <name type="scientific">Liquorilactobacillus sucicola DSM 21376 = JCM 15457</name>
    <dbReference type="NCBI Taxonomy" id="1423806"/>
    <lineage>
        <taxon>Bacteria</taxon>
        <taxon>Bacillati</taxon>
        <taxon>Bacillota</taxon>
        <taxon>Bacilli</taxon>
        <taxon>Lactobacillales</taxon>
        <taxon>Lactobacillaceae</taxon>
        <taxon>Liquorilactobacillus</taxon>
    </lineage>
</organism>
<dbReference type="InterPro" id="IPR015943">
    <property type="entry name" value="WD40/YVTN_repeat-like_dom_sf"/>
</dbReference>
<dbReference type="InterPro" id="IPR019405">
    <property type="entry name" value="Lactonase_7-beta_prop"/>
</dbReference>